<feature type="compositionally biased region" description="Low complexity" evidence="1">
    <location>
        <begin position="94"/>
        <end position="115"/>
    </location>
</feature>
<dbReference type="Proteomes" id="UP000183832">
    <property type="component" value="Unassembled WGS sequence"/>
</dbReference>
<reference evidence="2 3" key="1">
    <citation type="submission" date="2015-04" db="EMBL/GenBank/DDBJ databases">
        <authorList>
            <person name="Syromyatnikov M.Y."/>
            <person name="Popov V.N."/>
        </authorList>
    </citation>
    <scope>NUCLEOTIDE SEQUENCE [LARGE SCALE GENOMIC DNA]</scope>
</reference>
<gene>
    <name evidence="2" type="ORF">CLUMA_CG015434</name>
</gene>
<protein>
    <submittedName>
        <fullName evidence="2">CLUMA_CG015434, isoform A</fullName>
    </submittedName>
</protein>
<keyword evidence="3" id="KW-1185">Reference proteome</keyword>
<accession>A0A1J1ITL8</accession>
<proteinExistence type="predicted"/>
<feature type="compositionally biased region" description="Polar residues" evidence="1">
    <location>
        <begin position="124"/>
        <end position="137"/>
    </location>
</feature>
<dbReference type="AlphaFoldDB" id="A0A1J1ITL8"/>
<dbReference type="OrthoDB" id="8033193at2759"/>
<feature type="compositionally biased region" description="Basic and acidic residues" evidence="1">
    <location>
        <begin position="168"/>
        <end position="182"/>
    </location>
</feature>
<sequence length="274" mass="29896">MPNSKMSMFSFQKSFEKSLRSSTSSYQVPIITPLKTEIHKGCTGKAHACGSIKSTNTVLVNKSSTVTPKPKVKSDGKTLRKNSLSSETVSDSGSEISSWNSNKDSSTSASISAPLPSLPKPLNRTKSVNYGTTNGSPALTRRRISDSVISTDVTDKAKNGNGFRRGRLMSDDGDGKKAEDENSRLRRSSSFRSKNIPPMIPLKPKIVQTTSTNSIKRNGSFNNRLRNSFRNKTQATNWNTIWESSFASKLGGGSLKVLEKKLLENIDKVTPTSL</sequence>
<organism evidence="2 3">
    <name type="scientific">Clunio marinus</name>
    <dbReference type="NCBI Taxonomy" id="568069"/>
    <lineage>
        <taxon>Eukaryota</taxon>
        <taxon>Metazoa</taxon>
        <taxon>Ecdysozoa</taxon>
        <taxon>Arthropoda</taxon>
        <taxon>Hexapoda</taxon>
        <taxon>Insecta</taxon>
        <taxon>Pterygota</taxon>
        <taxon>Neoptera</taxon>
        <taxon>Endopterygota</taxon>
        <taxon>Diptera</taxon>
        <taxon>Nematocera</taxon>
        <taxon>Chironomoidea</taxon>
        <taxon>Chironomidae</taxon>
        <taxon>Clunio</taxon>
    </lineage>
</organism>
<feature type="compositionally biased region" description="Polar residues" evidence="1">
    <location>
        <begin position="81"/>
        <end position="93"/>
    </location>
</feature>
<evidence type="ECO:0000313" key="3">
    <source>
        <dbReference type="Proteomes" id="UP000183832"/>
    </source>
</evidence>
<feature type="region of interest" description="Disordered" evidence="1">
    <location>
        <begin position="61"/>
        <end position="182"/>
    </location>
</feature>
<evidence type="ECO:0000313" key="2">
    <source>
        <dbReference type="EMBL" id="CRL01857.1"/>
    </source>
</evidence>
<name>A0A1J1ITL8_9DIPT</name>
<dbReference type="EMBL" id="CVRI01000057">
    <property type="protein sequence ID" value="CRL01857.1"/>
    <property type="molecule type" value="Genomic_DNA"/>
</dbReference>
<evidence type="ECO:0000256" key="1">
    <source>
        <dbReference type="SAM" id="MobiDB-lite"/>
    </source>
</evidence>